<proteinExistence type="predicted"/>
<protein>
    <submittedName>
        <fullName evidence="2">Uncharacterized protein</fullName>
    </submittedName>
</protein>
<dbReference type="EMBL" id="MN739479">
    <property type="protein sequence ID" value="QHT07153.1"/>
    <property type="molecule type" value="Genomic_DNA"/>
</dbReference>
<accession>A0A6C0CS95</accession>
<organism evidence="2">
    <name type="scientific">viral metagenome</name>
    <dbReference type="NCBI Taxonomy" id="1070528"/>
    <lineage>
        <taxon>unclassified sequences</taxon>
        <taxon>metagenomes</taxon>
        <taxon>organismal metagenomes</taxon>
    </lineage>
</organism>
<dbReference type="InterPro" id="IPR013083">
    <property type="entry name" value="Znf_RING/FYVE/PHD"/>
</dbReference>
<dbReference type="Gene3D" id="3.30.40.10">
    <property type="entry name" value="Zinc/RING finger domain, C3HC4 (zinc finger)"/>
    <property type="match status" value="1"/>
</dbReference>
<feature type="region of interest" description="Disordered" evidence="1">
    <location>
        <begin position="387"/>
        <end position="428"/>
    </location>
</feature>
<name>A0A6C0CS95_9ZZZZ</name>
<feature type="compositionally biased region" description="Polar residues" evidence="1">
    <location>
        <begin position="404"/>
        <end position="420"/>
    </location>
</feature>
<sequence length="428" mass="50267">MASIIFKEREHKQDINKAQWRFFTKVVQCVLDIGGLIFGGAVRDIYARDYNARQFYETVGYSRATEFYLDDEYRKKYKDRMIIPKDLDASIHHTKLASFFQILKEKNIQVRTLFTRDAKSYLPNINVEQNEIIHWRLELRLNIFVKLDKPSFVSDLLNNEFEALMVKMTQVKKDVGTVIVDLMVNKTDNEMDPPFGNLDFECNGLILSKDGIRLSRCLHDRYKSRIFPLELDDKLAKIKKDILHKRAVPISQKLTTQMAYRTSKMILKRYTIHMQDIITINDEKISKPKEQLNCCILCHEDFKNTKHYKLSCCEARYHEKCLILIAFKGKTALMRTHNCIMCRQRIPEPTRNELDLMRCIFVTNTNGEDIQLDIEFNEEEDIHSDSFPLGFYPPTPDQEETDTNNRYRIQATEDSASSSGPHWIYGND</sequence>
<dbReference type="AlphaFoldDB" id="A0A6C0CS95"/>
<evidence type="ECO:0000256" key="1">
    <source>
        <dbReference type="SAM" id="MobiDB-lite"/>
    </source>
</evidence>
<evidence type="ECO:0000313" key="2">
    <source>
        <dbReference type="EMBL" id="QHT07153.1"/>
    </source>
</evidence>
<reference evidence="2" key="1">
    <citation type="journal article" date="2020" name="Nature">
        <title>Giant virus diversity and host interactions through global metagenomics.</title>
        <authorList>
            <person name="Schulz F."/>
            <person name="Roux S."/>
            <person name="Paez-Espino D."/>
            <person name="Jungbluth S."/>
            <person name="Walsh D.A."/>
            <person name="Denef V.J."/>
            <person name="McMahon K.D."/>
            <person name="Konstantinidis K.T."/>
            <person name="Eloe-Fadrosh E.A."/>
            <person name="Kyrpides N.C."/>
            <person name="Woyke T."/>
        </authorList>
    </citation>
    <scope>NUCLEOTIDE SEQUENCE</scope>
    <source>
        <strain evidence="2">GVMAG-M-3300021962-46</strain>
    </source>
</reference>